<dbReference type="InterPro" id="IPR012348">
    <property type="entry name" value="RNR-like"/>
</dbReference>
<evidence type="ECO:0000313" key="1">
    <source>
        <dbReference type="EMBL" id="SVC66506.1"/>
    </source>
</evidence>
<sequence length="56" mass="6660">VPQTTESIEVVGAVDGQIRSLMEDHRSRRKHWYAHEVIPWEQARNYRDVPWDESQA</sequence>
<reference evidence="1" key="1">
    <citation type="submission" date="2018-05" db="EMBL/GenBank/DDBJ databases">
        <authorList>
            <person name="Lanie J.A."/>
            <person name="Ng W.-L."/>
            <person name="Kazmierczak K.M."/>
            <person name="Andrzejewski T.M."/>
            <person name="Davidsen T.M."/>
            <person name="Wayne K.J."/>
            <person name="Tettelin H."/>
            <person name="Glass J.I."/>
            <person name="Rusch D."/>
            <person name="Podicherti R."/>
            <person name="Tsui H.-C.T."/>
            <person name="Winkler M.E."/>
        </authorList>
    </citation>
    <scope>NUCLEOTIDE SEQUENCE</scope>
</reference>
<dbReference type="GO" id="GO:0016491">
    <property type="term" value="F:oxidoreductase activity"/>
    <property type="evidence" value="ECO:0007669"/>
    <property type="project" value="InterPro"/>
</dbReference>
<feature type="non-terminal residue" evidence="1">
    <location>
        <position position="56"/>
    </location>
</feature>
<name>A0A382NZN0_9ZZZZ</name>
<feature type="non-terminal residue" evidence="1">
    <location>
        <position position="1"/>
    </location>
</feature>
<proteinExistence type="predicted"/>
<protein>
    <submittedName>
        <fullName evidence="1">Uncharacterized protein</fullName>
    </submittedName>
</protein>
<accession>A0A382NZN0</accession>
<organism evidence="1">
    <name type="scientific">marine metagenome</name>
    <dbReference type="NCBI Taxonomy" id="408172"/>
    <lineage>
        <taxon>unclassified sequences</taxon>
        <taxon>metagenomes</taxon>
        <taxon>ecological metagenomes</taxon>
    </lineage>
</organism>
<dbReference type="Gene3D" id="1.10.620.20">
    <property type="entry name" value="Ribonucleotide Reductase, subunit A"/>
    <property type="match status" value="1"/>
</dbReference>
<gene>
    <name evidence="1" type="ORF">METZ01_LOCUS319360</name>
</gene>
<dbReference type="EMBL" id="UINC01103825">
    <property type="protein sequence ID" value="SVC66506.1"/>
    <property type="molecule type" value="Genomic_DNA"/>
</dbReference>
<dbReference type="AlphaFoldDB" id="A0A382NZN0"/>